<protein>
    <submittedName>
        <fullName evidence="2">Uncharacterized protein</fullName>
    </submittedName>
</protein>
<evidence type="ECO:0000313" key="3">
    <source>
        <dbReference type="Proteomes" id="UP001229251"/>
    </source>
</evidence>
<dbReference type="EMBL" id="JASOOE010000004">
    <property type="protein sequence ID" value="MDK7186843.1"/>
    <property type="molecule type" value="Genomic_DNA"/>
</dbReference>
<accession>A0AAJ1V2B8</accession>
<proteinExistence type="predicted"/>
<dbReference type="Proteomes" id="UP001229251">
    <property type="component" value="Unassembled WGS sequence"/>
</dbReference>
<sequence>MEEWLKAIGTLAGGIGALIASIAKLIEIIKKDDTKKTDKKSK</sequence>
<evidence type="ECO:0000313" key="2">
    <source>
        <dbReference type="EMBL" id="MDK7186843.1"/>
    </source>
</evidence>
<keyword evidence="1" id="KW-0812">Transmembrane</keyword>
<reference evidence="2" key="1">
    <citation type="submission" date="2023-05" db="EMBL/GenBank/DDBJ databases">
        <title>Cataloging the Phylogenetic Diversity of Human Bladder Bacteria.</title>
        <authorList>
            <person name="Du J."/>
        </authorList>
    </citation>
    <scope>NUCLEOTIDE SEQUENCE</scope>
    <source>
        <strain evidence="2">UMB1231</strain>
    </source>
</reference>
<name>A0AAJ1V2B8_9LACT</name>
<keyword evidence="1" id="KW-0472">Membrane</keyword>
<comment type="caution">
    <text evidence="2">The sequence shown here is derived from an EMBL/GenBank/DDBJ whole genome shotgun (WGS) entry which is preliminary data.</text>
</comment>
<evidence type="ECO:0000256" key="1">
    <source>
        <dbReference type="SAM" id="Phobius"/>
    </source>
</evidence>
<dbReference type="RefSeq" id="WP_285065431.1">
    <property type="nucleotide sequence ID" value="NZ_CP138857.1"/>
</dbReference>
<keyword evidence="1" id="KW-1133">Transmembrane helix</keyword>
<gene>
    <name evidence="2" type="ORF">QP433_02505</name>
</gene>
<organism evidence="2 3">
    <name type="scientific">Facklamia hominis</name>
    <dbReference type="NCBI Taxonomy" id="178214"/>
    <lineage>
        <taxon>Bacteria</taxon>
        <taxon>Bacillati</taxon>
        <taxon>Bacillota</taxon>
        <taxon>Bacilli</taxon>
        <taxon>Lactobacillales</taxon>
        <taxon>Aerococcaceae</taxon>
        <taxon>Facklamia</taxon>
    </lineage>
</organism>
<dbReference type="AlphaFoldDB" id="A0AAJ1V2B8"/>
<feature type="transmembrane region" description="Helical" evidence="1">
    <location>
        <begin position="6"/>
        <end position="26"/>
    </location>
</feature>